<reference evidence="3 4" key="1">
    <citation type="journal article" date="2024" name="Nat. Commun.">
        <title>Phylogenomics reveals the evolutionary origins of lichenization in chlorophyte algae.</title>
        <authorList>
            <person name="Puginier C."/>
            <person name="Libourel C."/>
            <person name="Otte J."/>
            <person name="Skaloud P."/>
            <person name="Haon M."/>
            <person name="Grisel S."/>
            <person name="Petersen M."/>
            <person name="Berrin J.G."/>
            <person name="Delaux P.M."/>
            <person name="Dal Grande F."/>
            <person name="Keller J."/>
        </authorList>
    </citation>
    <scope>NUCLEOTIDE SEQUENCE [LARGE SCALE GENOMIC DNA]</scope>
    <source>
        <strain evidence="3 4">SAG 2145</strain>
    </source>
</reference>
<keyword evidence="1" id="KW-1133">Transmembrane helix</keyword>
<gene>
    <name evidence="3" type="ORF">WJX74_007651</name>
</gene>
<dbReference type="Gene3D" id="3.30.70.100">
    <property type="match status" value="1"/>
</dbReference>
<accession>A0AAW1RVW6</accession>
<dbReference type="AlphaFoldDB" id="A0AAW1RVW6"/>
<evidence type="ECO:0000256" key="1">
    <source>
        <dbReference type="SAM" id="Phobius"/>
    </source>
</evidence>
<dbReference type="InterPro" id="IPR011008">
    <property type="entry name" value="Dimeric_a/b-barrel"/>
</dbReference>
<evidence type="ECO:0000259" key="2">
    <source>
        <dbReference type="PROSITE" id="PS51725"/>
    </source>
</evidence>
<dbReference type="PROSITE" id="PS51725">
    <property type="entry name" value="ABM"/>
    <property type="match status" value="1"/>
</dbReference>
<dbReference type="PANTHER" id="PTHR40624">
    <property type="entry name" value="BIOSYNTHESIS MONOOXYGENASE, PUTATIVE (AFU_ORTHOLOGUE AFUA_1G12025)-RELATED"/>
    <property type="match status" value="1"/>
</dbReference>
<dbReference type="Proteomes" id="UP001438707">
    <property type="component" value="Unassembled WGS sequence"/>
</dbReference>
<dbReference type="SUPFAM" id="SSF54909">
    <property type="entry name" value="Dimeric alpha+beta barrel"/>
    <property type="match status" value="1"/>
</dbReference>
<evidence type="ECO:0000313" key="4">
    <source>
        <dbReference type="Proteomes" id="UP001438707"/>
    </source>
</evidence>
<dbReference type="InterPro" id="IPR007138">
    <property type="entry name" value="ABM_dom"/>
</dbReference>
<name>A0AAW1RVW6_9CHLO</name>
<proteinExistence type="predicted"/>
<keyword evidence="1" id="KW-0812">Transmembrane</keyword>
<dbReference type="Pfam" id="PF03992">
    <property type="entry name" value="ABM"/>
    <property type="match status" value="1"/>
</dbReference>
<dbReference type="EMBL" id="JALJOS010000006">
    <property type="protein sequence ID" value="KAK9837916.1"/>
    <property type="molecule type" value="Genomic_DNA"/>
</dbReference>
<sequence>MGDSRTSYTQLATAAVGGGLLVAGGFWLTSRKRKAAALKPYKGAWLLIVNLRFPNLKERGKFIELFAELAKSVAAKERGVLGYELSVADNDPLKVVIFERYIDKHPFYDPVHRSSEAFKAFQAQCLDQVEVEKEGQSYFEQDLGFM</sequence>
<keyword evidence="4" id="KW-1185">Reference proteome</keyword>
<dbReference type="PANTHER" id="PTHR40624:SF1">
    <property type="entry name" value="BIOSYNTHESIS MONOOXYGENASE, PUTATIVE (AFU_ORTHOLOGUE AFUA_1G12025)-RELATED"/>
    <property type="match status" value="1"/>
</dbReference>
<protein>
    <recommendedName>
        <fullName evidence="2">ABM domain-containing protein</fullName>
    </recommendedName>
</protein>
<evidence type="ECO:0000313" key="3">
    <source>
        <dbReference type="EMBL" id="KAK9837916.1"/>
    </source>
</evidence>
<feature type="domain" description="ABM" evidence="2">
    <location>
        <begin position="45"/>
        <end position="139"/>
    </location>
</feature>
<keyword evidence="1" id="KW-0472">Membrane</keyword>
<feature type="transmembrane region" description="Helical" evidence="1">
    <location>
        <begin position="12"/>
        <end position="29"/>
    </location>
</feature>
<organism evidence="3 4">
    <name type="scientific">Apatococcus lobatus</name>
    <dbReference type="NCBI Taxonomy" id="904363"/>
    <lineage>
        <taxon>Eukaryota</taxon>
        <taxon>Viridiplantae</taxon>
        <taxon>Chlorophyta</taxon>
        <taxon>core chlorophytes</taxon>
        <taxon>Trebouxiophyceae</taxon>
        <taxon>Chlorellales</taxon>
        <taxon>Chlorellaceae</taxon>
        <taxon>Apatococcus</taxon>
    </lineage>
</organism>
<comment type="caution">
    <text evidence="3">The sequence shown here is derived from an EMBL/GenBank/DDBJ whole genome shotgun (WGS) entry which is preliminary data.</text>
</comment>